<reference evidence="3" key="1">
    <citation type="journal article" date="2019" name="Int. J. Syst. Evol. Microbiol.">
        <title>The Global Catalogue of Microorganisms (GCM) 10K type strain sequencing project: providing services to taxonomists for standard genome sequencing and annotation.</title>
        <authorList>
            <consortium name="The Broad Institute Genomics Platform"/>
            <consortium name="The Broad Institute Genome Sequencing Center for Infectious Disease"/>
            <person name="Wu L."/>
            <person name="Ma J."/>
        </authorList>
    </citation>
    <scope>NUCLEOTIDE SEQUENCE [LARGE SCALE GENOMIC DNA]</scope>
    <source>
        <strain evidence="3">JCM 17727</strain>
    </source>
</reference>
<keyword evidence="3" id="KW-1185">Reference proteome</keyword>
<comment type="caution">
    <text evidence="2">The sequence shown here is derived from an EMBL/GenBank/DDBJ whole genome shotgun (WGS) entry which is preliminary data.</text>
</comment>
<accession>A0ABP8I8V5</accession>
<dbReference type="Pfam" id="PF10000">
    <property type="entry name" value="ACT_3"/>
    <property type="match status" value="1"/>
</dbReference>
<protein>
    <submittedName>
        <fullName evidence="2">ACT domain-containing protein</fullName>
    </submittedName>
</protein>
<organism evidence="2 3">
    <name type="scientific">Kangiella taiwanensis</name>
    <dbReference type="NCBI Taxonomy" id="1079179"/>
    <lineage>
        <taxon>Bacteria</taxon>
        <taxon>Pseudomonadati</taxon>
        <taxon>Pseudomonadota</taxon>
        <taxon>Gammaproteobacteria</taxon>
        <taxon>Kangiellales</taxon>
        <taxon>Kangiellaceae</taxon>
        <taxon>Kangiella</taxon>
    </lineage>
</organism>
<evidence type="ECO:0000313" key="3">
    <source>
        <dbReference type="Proteomes" id="UP001501294"/>
    </source>
</evidence>
<dbReference type="Proteomes" id="UP001501294">
    <property type="component" value="Unassembled WGS sequence"/>
</dbReference>
<dbReference type="InterPro" id="IPR045865">
    <property type="entry name" value="ACT-like_dom_sf"/>
</dbReference>
<dbReference type="PANTHER" id="PTHR39199:SF1">
    <property type="entry name" value="BLR5128 PROTEIN"/>
    <property type="match status" value="1"/>
</dbReference>
<gene>
    <name evidence="2" type="ORF">GCM10023150_22810</name>
</gene>
<dbReference type="PANTHER" id="PTHR39199">
    <property type="entry name" value="BLR5128 PROTEIN"/>
    <property type="match status" value="1"/>
</dbReference>
<dbReference type="SUPFAM" id="SSF55021">
    <property type="entry name" value="ACT-like"/>
    <property type="match status" value="2"/>
</dbReference>
<evidence type="ECO:0000313" key="2">
    <source>
        <dbReference type="EMBL" id="GAA4353804.1"/>
    </source>
</evidence>
<sequence length="130" mass="14344">MAIKNLNKLLSDLNPELLDDDYVFCSVQELPLDIEVLSIFQEEEGLSLICTRQQAELFELAYEGHFRCITLNVLSSLEAVGLTAAVSEVLTKANISANVVAAYHHDHVFVPSKDALKALAAIRELSKSSR</sequence>
<dbReference type="EMBL" id="BAABFU010000003">
    <property type="protein sequence ID" value="GAA4353804.1"/>
    <property type="molecule type" value="Genomic_DNA"/>
</dbReference>
<dbReference type="InterPro" id="IPR018717">
    <property type="entry name" value="DUF2241"/>
</dbReference>
<dbReference type="RefSeq" id="WP_223578928.1">
    <property type="nucleotide sequence ID" value="NZ_BAABFU010000003.1"/>
</dbReference>
<proteinExistence type="predicted"/>
<feature type="domain" description="DUF2241" evidence="1">
    <location>
        <begin position="3"/>
        <end position="67"/>
    </location>
</feature>
<name>A0ABP8I8V5_9GAMM</name>
<evidence type="ECO:0000259" key="1">
    <source>
        <dbReference type="Pfam" id="PF10000"/>
    </source>
</evidence>
<dbReference type="Gene3D" id="3.30.2130.10">
    <property type="entry name" value="VC0802-like"/>
    <property type="match status" value="1"/>
</dbReference>